<sequence>MVMAASRQLRKRQDPLSTPQGADWFCRFPGFTRWAQRGAGTFAPVLGEHQPERFPNGGPRDGSRPGTGVRQDTGRESAQNPSNSSR</sequence>
<evidence type="ECO:0008006" key="4">
    <source>
        <dbReference type="Google" id="ProtNLM"/>
    </source>
</evidence>
<evidence type="ECO:0000313" key="3">
    <source>
        <dbReference type="Proteomes" id="UP001501358"/>
    </source>
</evidence>
<feature type="region of interest" description="Disordered" evidence="1">
    <location>
        <begin position="1"/>
        <end position="23"/>
    </location>
</feature>
<proteinExistence type="predicted"/>
<feature type="compositionally biased region" description="Polar residues" evidence="1">
    <location>
        <begin position="76"/>
        <end position="86"/>
    </location>
</feature>
<keyword evidence="3" id="KW-1185">Reference proteome</keyword>
<organism evidence="2 3">
    <name type="scientific">Streptomyces thermolineatus</name>
    <dbReference type="NCBI Taxonomy" id="44033"/>
    <lineage>
        <taxon>Bacteria</taxon>
        <taxon>Bacillati</taxon>
        <taxon>Actinomycetota</taxon>
        <taxon>Actinomycetes</taxon>
        <taxon>Kitasatosporales</taxon>
        <taxon>Streptomycetaceae</taxon>
        <taxon>Streptomyces</taxon>
    </lineage>
</organism>
<name>A0ABN3LT65_9ACTN</name>
<comment type="caution">
    <text evidence="2">The sequence shown here is derived from an EMBL/GenBank/DDBJ whole genome shotgun (WGS) entry which is preliminary data.</text>
</comment>
<accession>A0ABN3LT65</accession>
<protein>
    <recommendedName>
        <fullName evidence="4">Transposase</fullName>
    </recommendedName>
</protein>
<evidence type="ECO:0000256" key="1">
    <source>
        <dbReference type="SAM" id="MobiDB-lite"/>
    </source>
</evidence>
<gene>
    <name evidence="2" type="ORF">GCM10010406_25910</name>
</gene>
<evidence type="ECO:0000313" key="2">
    <source>
        <dbReference type="EMBL" id="GAA2488604.1"/>
    </source>
</evidence>
<dbReference type="EMBL" id="BAAATA010000012">
    <property type="protein sequence ID" value="GAA2488604.1"/>
    <property type="molecule type" value="Genomic_DNA"/>
</dbReference>
<feature type="region of interest" description="Disordered" evidence="1">
    <location>
        <begin position="42"/>
        <end position="86"/>
    </location>
</feature>
<dbReference type="Proteomes" id="UP001501358">
    <property type="component" value="Unassembled WGS sequence"/>
</dbReference>
<reference evidence="2 3" key="1">
    <citation type="journal article" date="2019" name="Int. J. Syst. Evol. Microbiol.">
        <title>The Global Catalogue of Microorganisms (GCM) 10K type strain sequencing project: providing services to taxonomists for standard genome sequencing and annotation.</title>
        <authorList>
            <consortium name="The Broad Institute Genomics Platform"/>
            <consortium name="The Broad Institute Genome Sequencing Center for Infectious Disease"/>
            <person name="Wu L."/>
            <person name="Ma J."/>
        </authorList>
    </citation>
    <scope>NUCLEOTIDE SEQUENCE [LARGE SCALE GENOMIC DNA]</scope>
    <source>
        <strain evidence="2 3">JCM 6307</strain>
    </source>
</reference>